<comment type="subcellular location">
    <subcellularLocation>
        <location evidence="1 10">Cell membrane</location>
        <topology evidence="1 10">Multi-pass membrane protein</topology>
    </subcellularLocation>
</comment>
<comment type="function">
    <text evidence="8 10 11">Involved in peptidoglycan biosynthesis. Transports lipid-linked peptidoglycan precursors from the inner to the outer leaflet of the cytoplasmic membrane.</text>
</comment>
<dbReference type="GO" id="GO:0034204">
    <property type="term" value="P:lipid translocation"/>
    <property type="evidence" value="ECO:0007669"/>
    <property type="project" value="TreeGrafter"/>
</dbReference>
<dbReference type="CDD" id="cd13123">
    <property type="entry name" value="MATE_MurJ_like"/>
    <property type="match status" value="1"/>
</dbReference>
<feature type="transmembrane region" description="Helical" evidence="10">
    <location>
        <begin position="280"/>
        <end position="304"/>
    </location>
</feature>
<dbReference type="InterPro" id="IPR051050">
    <property type="entry name" value="Lipid_II_flippase_MurJ/MviN"/>
</dbReference>
<keyword evidence="2 10" id="KW-1003">Cell membrane</keyword>
<keyword evidence="13" id="KW-1185">Reference proteome</keyword>
<dbReference type="GO" id="GO:0008360">
    <property type="term" value="P:regulation of cell shape"/>
    <property type="evidence" value="ECO:0007669"/>
    <property type="project" value="UniProtKB-UniRule"/>
</dbReference>
<keyword evidence="3 10" id="KW-0812">Transmembrane</keyword>
<dbReference type="GO" id="GO:0005886">
    <property type="term" value="C:plasma membrane"/>
    <property type="evidence" value="ECO:0007669"/>
    <property type="project" value="UniProtKB-SubCell"/>
</dbReference>
<organism evidence="12 13">
    <name type="scientific">Thermosulfurimonas marina</name>
    <dbReference type="NCBI Taxonomy" id="2047767"/>
    <lineage>
        <taxon>Bacteria</taxon>
        <taxon>Pseudomonadati</taxon>
        <taxon>Thermodesulfobacteriota</taxon>
        <taxon>Thermodesulfobacteria</taxon>
        <taxon>Thermodesulfobacteriales</taxon>
        <taxon>Thermodesulfobacteriaceae</taxon>
        <taxon>Thermosulfurimonas</taxon>
    </lineage>
</organism>
<evidence type="ECO:0000256" key="3">
    <source>
        <dbReference type="ARBA" id="ARBA00022692"/>
    </source>
</evidence>
<dbReference type="HAMAP" id="MF_02078">
    <property type="entry name" value="MurJ_MviN"/>
    <property type="match status" value="1"/>
</dbReference>
<feature type="transmembrane region" description="Helical" evidence="10">
    <location>
        <begin position="325"/>
        <end position="349"/>
    </location>
</feature>
<dbReference type="Pfam" id="PF03023">
    <property type="entry name" value="MurJ"/>
    <property type="match status" value="1"/>
</dbReference>
<dbReference type="AlphaFoldDB" id="A0A6H1WUC3"/>
<dbReference type="EMBL" id="CP042909">
    <property type="protein sequence ID" value="QJA06706.1"/>
    <property type="molecule type" value="Genomic_DNA"/>
</dbReference>
<dbReference type="PRINTS" id="PR01806">
    <property type="entry name" value="VIRFACTRMVIN"/>
</dbReference>
<keyword evidence="10 11" id="KW-0961">Cell wall biogenesis/degradation</keyword>
<feature type="transmembrane region" description="Helical" evidence="10">
    <location>
        <begin position="102"/>
        <end position="125"/>
    </location>
</feature>
<dbReference type="KEGG" id="tmai:FVE67_07825"/>
<evidence type="ECO:0000256" key="7">
    <source>
        <dbReference type="ARBA" id="ARBA00023136"/>
    </source>
</evidence>
<dbReference type="GO" id="GO:0071555">
    <property type="term" value="P:cell wall organization"/>
    <property type="evidence" value="ECO:0007669"/>
    <property type="project" value="UniProtKB-UniRule"/>
</dbReference>
<gene>
    <name evidence="10 12" type="primary">murJ</name>
    <name evidence="12" type="ORF">FVE67_07825</name>
</gene>
<evidence type="ECO:0000256" key="5">
    <source>
        <dbReference type="ARBA" id="ARBA00022984"/>
    </source>
</evidence>
<comment type="similarity">
    <text evidence="9 10 11">Belongs to the MurJ/MviN family.</text>
</comment>
<dbReference type="NCBIfam" id="TIGR01695">
    <property type="entry name" value="murJ_mviN"/>
    <property type="match status" value="1"/>
</dbReference>
<dbReference type="PANTHER" id="PTHR47019:SF1">
    <property type="entry name" value="LIPID II FLIPPASE MURJ"/>
    <property type="match status" value="1"/>
</dbReference>
<evidence type="ECO:0000256" key="1">
    <source>
        <dbReference type="ARBA" id="ARBA00004651"/>
    </source>
</evidence>
<dbReference type="GO" id="GO:0015648">
    <property type="term" value="F:lipid-linked peptidoglycan transporter activity"/>
    <property type="evidence" value="ECO:0007669"/>
    <property type="project" value="UniProtKB-UniRule"/>
</dbReference>
<evidence type="ECO:0000256" key="4">
    <source>
        <dbReference type="ARBA" id="ARBA00022960"/>
    </source>
</evidence>
<dbReference type="PANTHER" id="PTHR47019">
    <property type="entry name" value="LIPID II FLIPPASE MURJ"/>
    <property type="match status" value="1"/>
</dbReference>
<keyword evidence="10 11" id="KW-0813">Transport</keyword>
<keyword evidence="7 10" id="KW-0472">Membrane</keyword>
<evidence type="ECO:0000256" key="11">
    <source>
        <dbReference type="PIRNR" id="PIRNR002869"/>
    </source>
</evidence>
<sequence>MRSRRRRPENSGQKIARRARSVTAAVILSRLLGLVREQVLAAFLGAGREMDAFVVGYRIPNLLRDLFAEGALGMAFTRVFSATREREGEDAAFEAAREALTVFGILVLMVVLLGEILAPHLVGLIAPDFKNLPEKFSLSVLLTRIMWPFLFFISLSAILAGMLNTFGVFFWPAASSALFNLSAIVGGLVLYFFFPSLGLPPVAGFATGVLLGGALQMGFNGFFLARKGFSFRLRPAFSSPAVKETLRLVGPSVLGLSAVQINVFLNTYFATSCGEGAVSWLAYAFRLMYVPLGLFGVGLSLALLPTASREVARGDQRALRESFSSSLLVGLSLSLPSAAGLVILSEPIVRLIFEHGRFLPSDTLHTAQALSFFALGLPFYGATKVMVPVYYALGNTLIPALSSVLAVGVNLLVILLTLPLLNFKAIALGTAVSLAAQSIFLLIFLRAQIPGLIPRKFLLGLFKILTKTLLMGGLAFILRERWPIWILIPLCGAFFLLLARLMGPEEALYFWRLGMRSRESSQRSS</sequence>
<keyword evidence="5 10" id="KW-0573">Peptidoglycan synthesis</keyword>
<keyword evidence="6 10" id="KW-1133">Transmembrane helix</keyword>
<keyword evidence="4 10" id="KW-0133">Cell shape</keyword>
<feature type="transmembrane region" description="Helical" evidence="10">
    <location>
        <begin position="484"/>
        <end position="503"/>
    </location>
</feature>
<evidence type="ECO:0000256" key="6">
    <source>
        <dbReference type="ARBA" id="ARBA00022989"/>
    </source>
</evidence>
<dbReference type="GO" id="GO:0009252">
    <property type="term" value="P:peptidoglycan biosynthetic process"/>
    <property type="evidence" value="ECO:0007669"/>
    <property type="project" value="UniProtKB-UniRule"/>
</dbReference>
<evidence type="ECO:0000256" key="8">
    <source>
        <dbReference type="ARBA" id="ARBA00060041"/>
    </source>
</evidence>
<feature type="transmembrane region" description="Helical" evidence="10">
    <location>
        <begin position="145"/>
        <end position="171"/>
    </location>
</feature>
<evidence type="ECO:0000256" key="2">
    <source>
        <dbReference type="ARBA" id="ARBA00022475"/>
    </source>
</evidence>
<proteinExistence type="inferred from homology"/>
<dbReference type="InterPro" id="IPR004268">
    <property type="entry name" value="MurJ"/>
</dbReference>
<dbReference type="Proteomes" id="UP000501253">
    <property type="component" value="Chromosome"/>
</dbReference>
<dbReference type="PIRSF" id="PIRSF002869">
    <property type="entry name" value="MviN"/>
    <property type="match status" value="1"/>
</dbReference>
<feature type="transmembrane region" description="Helical" evidence="10">
    <location>
        <begin position="400"/>
        <end position="420"/>
    </location>
</feature>
<protein>
    <recommendedName>
        <fullName evidence="10">Probable lipid II flippase MurJ</fullName>
    </recommendedName>
</protein>
<dbReference type="UniPathway" id="UPA00219"/>
<evidence type="ECO:0000313" key="12">
    <source>
        <dbReference type="EMBL" id="QJA06706.1"/>
    </source>
</evidence>
<comment type="pathway">
    <text evidence="10">Cell wall biogenesis; peptidoglycan biosynthesis.</text>
</comment>
<feature type="transmembrane region" description="Helical" evidence="10">
    <location>
        <begin position="369"/>
        <end position="393"/>
    </location>
</feature>
<feature type="transmembrane region" description="Helical" evidence="10">
    <location>
        <begin position="203"/>
        <end position="225"/>
    </location>
</feature>
<feature type="transmembrane region" description="Helical" evidence="10">
    <location>
        <begin position="426"/>
        <end position="445"/>
    </location>
</feature>
<accession>A0A6H1WUC3</accession>
<feature type="transmembrane region" description="Helical" evidence="10">
    <location>
        <begin position="178"/>
        <end position="197"/>
    </location>
</feature>
<dbReference type="RefSeq" id="WP_168720059.1">
    <property type="nucleotide sequence ID" value="NZ_CP042909.1"/>
</dbReference>
<name>A0A6H1WUC3_9BACT</name>
<feature type="transmembrane region" description="Helical" evidence="10">
    <location>
        <begin position="457"/>
        <end position="478"/>
    </location>
</feature>
<evidence type="ECO:0000256" key="10">
    <source>
        <dbReference type="HAMAP-Rule" id="MF_02078"/>
    </source>
</evidence>
<evidence type="ECO:0000256" key="9">
    <source>
        <dbReference type="ARBA" id="ARBA00061532"/>
    </source>
</evidence>
<evidence type="ECO:0000313" key="13">
    <source>
        <dbReference type="Proteomes" id="UP000501253"/>
    </source>
</evidence>
<feature type="transmembrane region" description="Helical" evidence="10">
    <location>
        <begin position="246"/>
        <end position="268"/>
    </location>
</feature>
<reference evidence="12 13" key="1">
    <citation type="submission" date="2019-08" db="EMBL/GenBank/DDBJ databases">
        <title>Complete genome sequence of Thermosulfurimonas marina SU872T, an anaerobic thermophilic chemolithoautotrophic bacterium isolated from a shallow marine hydrothermal vent.</title>
        <authorList>
            <person name="Allioux M."/>
            <person name="Jebbar M."/>
            <person name="Slobodkina G."/>
            <person name="Slobodkin A."/>
            <person name="Moalic Y."/>
            <person name="Frolova A."/>
            <person name="Shao Z."/>
            <person name="Alain K."/>
        </authorList>
    </citation>
    <scope>NUCLEOTIDE SEQUENCE [LARGE SCALE GENOMIC DNA]</scope>
    <source>
        <strain evidence="12 13">SU872</strain>
    </source>
</reference>